<reference evidence="5 6" key="1">
    <citation type="submission" date="2019-01" db="EMBL/GenBank/DDBJ databases">
        <title>Filimonas sp. strain TTM-71.</title>
        <authorList>
            <person name="Chen W.-M."/>
        </authorList>
    </citation>
    <scope>NUCLEOTIDE SEQUENCE [LARGE SCALE GENOMIC DNA]</scope>
    <source>
        <strain evidence="5 6">TTM-71</strain>
    </source>
</reference>
<evidence type="ECO:0000313" key="6">
    <source>
        <dbReference type="Proteomes" id="UP000290545"/>
    </source>
</evidence>
<keyword evidence="2" id="KW-0808">Transferase</keyword>
<evidence type="ECO:0000259" key="4">
    <source>
        <dbReference type="Pfam" id="PF00294"/>
    </source>
</evidence>
<comment type="similarity">
    <text evidence="1">Belongs to the carbohydrate kinase PfkB family.</text>
</comment>
<evidence type="ECO:0000256" key="3">
    <source>
        <dbReference type="ARBA" id="ARBA00022777"/>
    </source>
</evidence>
<dbReference type="Pfam" id="PF00294">
    <property type="entry name" value="PfkB"/>
    <property type="match status" value="1"/>
</dbReference>
<comment type="caution">
    <text evidence="5">The sequence shown here is derived from an EMBL/GenBank/DDBJ whole genome shotgun (WGS) entry which is preliminary data.</text>
</comment>
<dbReference type="GO" id="GO:0016301">
    <property type="term" value="F:kinase activity"/>
    <property type="evidence" value="ECO:0007669"/>
    <property type="project" value="UniProtKB-KW"/>
</dbReference>
<keyword evidence="3 5" id="KW-0418">Kinase</keyword>
<dbReference type="SUPFAM" id="SSF53613">
    <property type="entry name" value="Ribokinase-like"/>
    <property type="match status" value="1"/>
</dbReference>
<proteinExistence type="inferred from homology"/>
<dbReference type="InterPro" id="IPR011611">
    <property type="entry name" value="PfkB_dom"/>
</dbReference>
<organism evidence="5 6">
    <name type="scientific">Filimonas effusa</name>
    <dbReference type="NCBI Taxonomy" id="2508721"/>
    <lineage>
        <taxon>Bacteria</taxon>
        <taxon>Pseudomonadati</taxon>
        <taxon>Bacteroidota</taxon>
        <taxon>Chitinophagia</taxon>
        <taxon>Chitinophagales</taxon>
        <taxon>Chitinophagaceae</taxon>
        <taxon>Filimonas</taxon>
    </lineage>
</organism>
<dbReference type="CDD" id="cd01166">
    <property type="entry name" value="KdgK"/>
    <property type="match status" value="1"/>
</dbReference>
<gene>
    <name evidence="5" type="ORF">ESB13_10840</name>
</gene>
<accession>A0A4Q1DF45</accession>
<dbReference type="PANTHER" id="PTHR43320:SF2">
    <property type="entry name" value="2-DEHYDRO-3-DEOXYGLUCONOKINASE_2-DEHYDRO-3-DEOXYGALACTONOKINASE"/>
    <property type="match status" value="1"/>
</dbReference>
<feature type="domain" description="Carbohydrate kinase PfkB" evidence="4">
    <location>
        <begin position="3"/>
        <end position="324"/>
    </location>
</feature>
<dbReference type="OrthoDB" id="9813569at2"/>
<protein>
    <submittedName>
        <fullName evidence="5">Sugar kinase</fullName>
    </submittedName>
</protein>
<evidence type="ECO:0000313" key="5">
    <source>
        <dbReference type="EMBL" id="RXK87249.1"/>
    </source>
</evidence>
<name>A0A4Q1DF45_9BACT</name>
<evidence type="ECO:0000256" key="1">
    <source>
        <dbReference type="ARBA" id="ARBA00010688"/>
    </source>
</evidence>
<keyword evidence="6" id="KW-1185">Reference proteome</keyword>
<evidence type="ECO:0000256" key="2">
    <source>
        <dbReference type="ARBA" id="ARBA00022679"/>
    </source>
</evidence>
<dbReference type="InterPro" id="IPR052700">
    <property type="entry name" value="Carb_kinase_PfkB-like"/>
</dbReference>
<dbReference type="InterPro" id="IPR029056">
    <property type="entry name" value="Ribokinase-like"/>
</dbReference>
<sequence>MKKKVFCFGELLLRFSPTLQQEWIKQSAMPVHIGGAELNVAQALVNWQVPVQYCTALPANYLSDEVAAFISEKKIDTSTIHYSGERIGTYYLPQGADLKHAGVIYDRAYSSFGSLKPGMINWDEVLKDAEWFHFTAISPALNENVVAVCKEGLLAAERLGLTISVDLNFRAKLWKYGKTPPEVMPGLVQHCHVVMGNIWAAEDLLGIPVDVPMITPRVKDSMLKHAVLTSETIISQYKNCHTVANTFRFDKEGGGINYYAALHTNGTQYVSPVFSTGHIVDKVGSGDCFMGGLIYSLYNGHQPQDVINYAAAAAFGKLQEVGDATRQDIAAVQSIIKRYE</sequence>
<dbReference type="EMBL" id="SDHZ01000001">
    <property type="protein sequence ID" value="RXK87249.1"/>
    <property type="molecule type" value="Genomic_DNA"/>
</dbReference>
<dbReference type="Gene3D" id="3.40.1190.20">
    <property type="match status" value="1"/>
</dbReference>
<dbReference type="RefSeq" id="WP_129002999.1">
    <property type="nucleotide sequence ID" value="NZ_SDHZ01000001.1"/>
</dbReference>
<dbReference type="PANTHER" id="PTHR43320">
    <property type="entry name" value="SUGAR KINASE"/>
    <property type="match status" value="1"/>
</dbReference>
<dbReference type="AlphaFoldDB" id="A0A4Q1DF45"/>
<dbReference type="Proteomes" id="UP000290545">
    <property type="component" value="Unassembled WGS sequence"/>
</dbReference>